<evidence type="ECO:0000256" key="5">
    <source>
        <dbReference type="ARBA" id="ARBA00023137"/>
    </source>
</evidence>
<evidence type="ECO:0000256" key="2">
    <source>
        <dbReference type="ARBA" id="ARBA00022741"/>
    </source>
</evidence>
<dbReference type="SMART" id="SM00219">
    <property type="entry name" value="TyrKc"/>
    <property type="match status" value="1"/>
</dbReference>
<evidence type="ECO:0000313" key="13">
    <source>
        <dbReference type="Proteomes" id="UP000038045"/>
    </source>
</evidence>
<keyword evidence="5 9" id="KW-0829">Tyrosine-protein kinase</keyword>
<name>A0A0N4ZF24_PARTI</name>
<dbReference type="PANTHER" id="PTHR24418">
    <property type="entry name" value="TYROSINE-PROTEIN KINASE"/>
    <property type="match status" value="1"/>
</dbReference>
<dbReference type="InterPro" id="IPR008266">
    <property type="entry name" value="Tyr_kinase_AS"/>
</dbReference>
<dbReference type="Pfam" id="PF07714">
    <property type="entry name" value="PK_Tyr_Ser-Thr"/>
    <property type="match status" value="1"/>
</dbReference>
<dbReference type="SUPFAM" id="SSF56112">
    <property type="entry name" value="Protein kinase-like (PK-like)"/>
    <property type="match status" value="1"/>
</dbReference>
<evidence type="ECO:0000256" key="4">
    <source>
        <dbReference type="ARBA" id="ARBA00022840"/>
    </source>
</evidence>
<keyword evidence="13" id="KW-1185">Reference proteome</keyword>
<feature type="compositionally biased region" description="Basic residues" evidence="10">
    <location>
        <begin position="13"/>
        <end position="29"/>
    </location>
</feature>
<keyword evidence="4 8" id="KW-0067">ATP-binding</keyword>
<keyword evidence="7" id="KW-0727">SH2 domain</keyword>
<accession>A0A0N4ZF24</accession>
<dbReference type="PROSITE" id="PS50001">
    <property type="entry name" value="SH2"/>
    <property type="match status" value="1"/>
</dbReference>
<dbReference type="InterPro" id="IPR020635">
    <property type="entry name" value="Tyr_kinase_cat_dom"/>
</dbReference>
<comment type="catalytic activity">
    <reaction evidence="6 9">
        <text>L-tyrosyl-[protein] + ATP = O-phospho-L-tyrosyl-[protein] + ADP + H(+)</text>
        <dbReference type="Rhea" id="RHEA:10596"/>
        <dbReference type="Rhea" id="RHEA-COMP:10136"/>
        <dbReference type="Rhea" id="RHEA-COMP:20101"/>
        <dbReference type="ChEBI" id="CHEBI:15378"/>
        <dbReference type="ChEBI" id="CHEBI:30616"/>
        <dbReference type="ChEBI" id="CHEBI:46858"/>
        <dbReference type="ChEBI" id="CHEBI:61978"/>
        <dbReference type="ChEBI" id="CHEBI:456216"/>
        <dbReference type="EC" id="2.7.10.2"/>
    </reaction>
</comment>
<keyword evidence="3 9" id="KW-0418">Kinase</keyword>
<dbReference type="Gene3D" id="3.30.200.20">
    <property type="entry name" value="Phosphorylase Kinase, domain 1"/>
    <property type="match status" value="1"/>
</dbReference>
<reference evidence="14" key="1">
    <citation type="submission" date="2017-02" db="UniProtKB">
        <authorList>
            <consortium name="WormBaseParasite"/>
        </authorList>
    </citation>
    <scope>IDENTIFICATION</scope>
</reference>
<protein>
    <recommendedName>
        <fullName evidence="9">Tyrosine-protein kinase</fullName>
        <ecNumber evidence="9">2.7.10.2</ecNumber>
    </recommendedName>
</protein>
<keyword evidence="2 8" id="KW-0547">Nucleotide-binding</keyword>
<comment type="similarity">
    <text evidence="9">Belongs to the protein kinase superfamily. Tyr protein kinase family.</text>
</comment>
<dbReference type="InterPro" id="IPR036860">
    <property type="entry name" value="SH2_dom_sf"/>
</dbReference>
<organism evidence="13 14">
    <name type="scientific">Parastrongyloides trichosuri</name>
    <name type="common">Possum-specific nematode worm</name>
    <dbReference type="NCBI Taxonomy" id="131310"/>
    <lineage>
        <taxon>Eukaryota</taxon>
        <taxon>Metazoa</taxon>
        <taxon>Ecdysozoa</taxon>
        <taxon>Nematoda</taxon>
        <taxon>Chromadorea</taxon>
        <taxon>Rhabditida</taxon>
        <taxon>Tylenchina</taxon>
        <taxon>Panagrolaimomorpha</taxon>
        <taxon>Strongyloidoidea</taxon>
        <taxon>Strongyloididae</taxon>
        <taxon>Parastrongyloides</taxon>
    </lineage>
</organism>
<proteinExistence type="inferred from homology"/>
<dbReference type="PROSITE" id="PS00107">
    <property type="entry name" value="PROTEIN_KINASE_ATP"/>
    <property type="match status" value="1"/>
</dbReference>
<evidence type="ECO:0000256" key="9">
    <source>
        <dbReference type="RuleBase" id="RU362096"/>
    </source>
</evidence>
<evidence type="ECO:0000259" key="12">
    <source>
        <dbReference type="PROSITE" id="PS50011"/>
    </source>
</evidence>
<dbReference type="Proteomes" id="UP000038045">
    <property type="component" value="Unplaced"/>
</dbReference>
<dbReference type="InterPro" id="IPR000980">
    <property type="entry name" value="SH2"/>
</dbReference>
<dbReference type="InterPro" id="IPR001245">
    <property type="entry name" value="Ser-Thr/Tyr_kinase_cat_dom"/>
</dbReference>
<feature type="region of interest" description="Disordered" evidence="10">
    <location>
        <begin position="1"/>
        <end position="54"/>
    </location>
</feature>
<dbReference type="InterPro" id="IPR017441">
    <property type="entry name" value="Protein_kinase_ATP_BS"/>
</dbReference>
<dbReference type="GO" id="GO:0004715">
    <property type="term" value="F:non-membrane spanning protein tyrosine kinase activity"/>
    <property type="evidence" value="ECO:0007669"/>
    <property type="project" value="UniProtKB-EC"/>
</dbReference>
<evidence type="ECO:0000256" key="7">
    <source>
        <dbReference type="PROSITE-ProRule" id="PRU00191"/>
    </source>
</evidence>
<dbReference type="PRINTS" id="PR00109">
    <property type="entry name" value="TYRKINASE"/>
</dbReference>
<dbReference type="SMART" id="SM00252">
    <property type="entry name" value="SH2"/>
    <property type="match status" value="1"/>
</dbReference>
<dbReference type="InterPro" id="IPR000719">
    <property type="entry name" value="Prot_kinase_dom"/>
</dbReference>
<dbReference type="Gene3D" id="3.30.505.10">
    <property type="entry name" value="SH2 domain"/>
    <property type="match status" value="1"/>
</dbReference>
<evidence type="ECO:0000256" key="8">
    <source>
        <dbReference type="PROSITE-ProRule" id="PRU10141"/>
    </source>
</evidence>
<evidence type="ECO:0000256" key="10">
    <source>
        <dbReference type="SAM" id="MobiDB-lite"/>
    </source>
</evidence>
<evidence type="ECO:0000256" key="1">
    <source>
        <dbReference type="ARBA" id="ARBA00022679"/>
    </source>
</evidence>
<keyword evidence="1 9" id="KW-0808">Transferase</keyword>
<dbReference type="STRING" id="131310.A0A0N4ZF24"/>
<dbReference type="Pfam" id="PF00017">
    <property type="entry name" value="SH2"/>
    <property type="match status" value="1"/>
</dbReference>
<dbReference type="PROSITE" id="PS00109">
    <property type="entry name" value="PROTEIN_KINASE_TYR"/>
    <property type="match status" value="1"/>
</dbReference>
<dbReference type="EC" id="2.7.10.2" evidence="9"/>
<evidence type="ECO:0000313" key="14">
    <source>
        <dbReference type="WBParaSite" id="PTRK_0000635600.1"/>
    </source>
</evidence>
<evidence type="ECO:0000256" key="3">
    <source>
        <dbReference type="ARBA" id="ARBA00022777"/>
    </source>
</evidence>
<dbReference type="WBParaSite" id="PTRK_0000635600.1">
    <property type="protein sequence ID" value="PTRK_0000635600.1"/>
    <property type="gene ID" value="PTRK_0000635600"/>
</dbReference>
<dbReference type="GO" id="GO:0005524">
    <property type="term" value="F:ATP binding"/>
    <property type="evidence" value="ECO:0007669"/>
    <property type="project" value="UniProtKB-UniRule"/>
</dbReference>
<dbReference type="CDD" id="cd00192">
    <property type="entry name" value="PTKc"/>
    <property type="match status" value="1"/>
</dbReference>
<dbReference type="Gene3D" id="1.10.510.10">
    <property type="entry name" value="Transferase(Phosphotransferase) domain 1"/>
    <property type="match status" value="1"/>
</dbReference>
<dbReference type="AlphaFoldDB" id="A0A0N4ZF24"/>
<feature type="domain" description="SH2" evidence="11">
    <location>
        <begin position="73"/>
        <end position="164"/>
    </location>
</feature>
<evidence type="ECO:0000256" key="6">
    <source>
        <dbReference type="ARBA" id="ARBA00051245"/>
    </source>
</evidence>
<dbReference type="InterPro" id="IPR050198">
    <property type="entry name" value="Non-receptor_tyrosine_kinases"/>
</dbReference>
<evidence type="ECO:0000259" key="11">
    <source>
        <dbReference type="PROSITE" id="PS50001"/>
    </source>
</evidence>
<feature type="domain" description="Protein kinase" evidence="12">
    <location>
        <begin position="176"/>
        <end position="434"/>
    </location>
</feature>
<dbReference type="SUPFAM" id="SSF55550">
    <property type="entry name" value="SH2 domain"/>
    <property type="match status" value="1"/>
</dbReference>
<dbReference type="PROSITE" id="PS50011">
    <property type="entry name" value="PROTEIN_KINASE_DOM"/>
    <property type="match status" value="1"/>
</dbReference>
<dbReference type="InterPro" id="IPR011009">
    <property type="entry name" value="Kinase-like_dom_sf"/>
</dbReference>
<sequence>MRRRNITNSDKSAKHKSVKKSHKVKHPHGHKGDGGGNISHGPSRAVSTSPAPSEIPIDSEVQWDTYMFFTIPCYHGTVVREEAEEALKNNGDFFLRREEKNGKFEYILSAKHDDAFHHLILNRSPQGCFIKKERMFSRPEDCINFYANSGFPIDGTTVILRTPVDQPSYYLNSENIEIKRKIGEGAYGEVSEAVMRRHDGSFVKVAVKNLKGFSTKADRDEFMKEFRFMNQFEHQNIVRIYGVTANSTPMMMVLEMCYGGSLNSYLRKNPLPYKHLIKYCTDAARGMCYLSSRDVIHRDIAARNCLLGGKDDVKISDFGLSVISKEPVKAGKAQKIAIRWCAPETLETGYFQMKTDVWSYGILMWEIFNHCQSDPFPGKTNAEAKELIKSGDKPLELPKDVPSNVEKCYSYCLFKEASYRPNFVEILKFLSPREIPPIPEEVRKSIAAKALAKNDSKKLSISKKESRR</sequence>
<feature type="binding site" evidence="8">
    <location>
        <position position="208"/>
    </location>
    <ligand>
        <name>ATP</name>
        <dbReference type="ChEBI" id="CHEBI:30616"/>
    </ligand>
</feature>